<dbReference type="Gene3D" id="2.30.29.30">
    <property type="entry name" value="Pleckstrin-homology domain (PH domain)/Phosphotyrosine-binding domain (PTB)"/>
    <property type="match status" value="2"/>
</dbReference>
<comment type="caution">
    <text evidence="3">The sequence shown here is derived from an EMBL/GenBank/DDBJ whole genome shotgun (WGS) entry which is preliminary data.</text>
</comment>
<dbReference type="InterPro" id="IPR040790">
    <property type="entry name" value="Kindlin_2_N"/>
</dbReference>
<keyword evidence="4" id="KW-1185">Reference proteome</keyword>
<dbReference type="InterPro" id="IPR014352">
    <property type="entry name" value="FERM/acyl-CoA-bd_prot_sf"/>
</dbReference>
<protein>
    <recommendedName>
        <fullName evidence="2">PH domain-containing protein</fullName>
    </recommendedName>
</protein>
<feature type="compositionally biased region" description="Basic residues" evidence="1">
    <location>
        <begin position="147"/>
        <end position="156"/>
    </location>
</feature>
<dbReference type="SUPFAM" id="SSF50729">
    <property type="entry name" value="PH domain-like"/>
    <property type="match status" value="2"/>
</dbReference>
<dbReference type="Proteomes" id="UP001159427">
    <property type="component" value="Unassembled WGS sequence"/>
</dbReference>
<feature type="compositionally biased region" description="Basic and acidic residues" evidence="1">
    <location>
        <begin position="135"/>
        <end position="146"/>
    </location>
</feature>
<feature type="region of interest" description="Disordered" evidence="1">
    <location>
        <begin position="135"/>
        <end position="214"/>
    </location>
</feature>
<feature type="compositionally biased region" description="Polar residues" evidence="1">
    <location>
        <begin position="196"/>
        <end position="214"/>
    </location>
</feature>
<reference evidence="3 4" key="1">
    <citation type="submission" date="2022-05" db="EMBL/GenBank/DDBJ databases">
        <authorList>
            <consortium name="Genoscope - CEA"/>
            <person name="William W."/>
        </authorList>
    </citation>
    <scope>NUCLEOTIDE SEQUENCE [LARGE SCALE GENOMIC DNA]</scope>
</reference>
<dbReference type="InterPro" id="IPR019748">
    <property type="entry name" value="FERM_central"/>
</dbReference>
<dbReference type="SMART" id="SM00295">
    <property type="entry name" value="B41"/>
    <property type="match status" value="1"/>
</dbReference>
<dbReference type="Gene3D" id="3.10.20.90">
    <property type="entry name" value="Phosphatidylinositol 3-kinase Catalytic Subunit, Chain A, domain 1"/>
    <property type="match status" value="2"/>
</dbReference>
<dbReference type="PANTHER" id="PTHR16160">
    <property type="entry name" value="FERMITIN 2-RELATED"/>
    <property type="match status" value="1"/>
</dbReference>
<dbReference type="Pfam" id="PF18124">
    <property type="entry name" value="Kindlin_2_N"/>
    <property type="match status" value="1"/>
</dbReference>
<dbReference type="Gene3D" id="1.20.80.10">
    <property type="match status" value="1"/>
</dbReference>
<dbReference type="PANTHER" id="PTHR16160:SF13">
    <property type="entry name" value="FERMITIN 2-RELATED"/>
    <property type="match status" value="1"/>
</dbReference>
<organism evidence="3 4">
    <name type="scientific">Porites evermanni</name>
    <dbReference type="NCBI Taxonomy" id="104178"/>
    <lineage>
        <taxon>Eukaryota</taxon>
        <taxon>Metazoa</taxon>
        <taxon>Cnidaria</taxon>
        <taxon>Anthozoa</taxon>
        <taxon>Hexacorallia</taxon>
        <taxon>Scleractinia</taxon>
        <taxon>Fungiina</taxon>
        <taxon>Poritidae</taxon>
        <taxon>Porites</taxon>
    </lineage>
</organism>
<dbReference type="InterPro" id="IPR001849">
    <property type="entry name" value="PH_domain"/>
</dbReference>
<feature type="compositionally biased region" description="Low complexity" evidence="1">
    <location>
        <begin position="157"/>
        <end position="168"/>
    </location>
</feature>
<sequence>MSNLGKKSNWSLSVYITNLSTEKSVEVNGETHIGKLMLDLVEGLDIAADWSDHGLWWPQKRLWLVKPRLTLDTIGVQGDAKLQFTPTHKKVRVQLPDLQFVEVSLDFSKPVFHAVQELCAELGIRHPEELSLLKPFEGSRKEERKTVRGKSKKRHSLSSSSDDNLSANSDDKTRGSKDSLNVPNYNSLPRHGYASPNGSVGSSTPGSLSPFTSNSPCGTIETTSLACSPVAPSQEAVASLFKPKTFTEKAVVNKGWLDSSKSLMAQEVAEFSTLLLRYKYYAFFDLNPKVDEVRINQLYEQAKWSILTEEVECTEEEMMTFAAIQFQVKLTSSSPQNSQGGDDDNDDIDSALNDLQATLEGSSLSSALPQKSLTSVPEIKDYLHMIKHKTFGTKKKKYWFVFKDTILTVFKSQEDSSGAPVQRLNLRGCEVIPDVNVNKEKFNIKIKLKESDDIEICCSSEAQYSKWTAAYRLASKGKTMADAGYDAEVSGIQAFLSMQHDKSDATPLSPGQIQIQPEDFVGPRMLKKYKAKQIAARILEAHSSLNKTSLIESKMLYVRQWQALPEFGVSHFVVKFRNSKKEEILGVAFNRIMRIDPTSRETIKTWRYSVMKNWNVNWETREMVVQCEGETITFECTSADIKVIHEFIGGYIFMSMRKDVNQPSNEELFFKLTGGWV</sequence>
<dbReference type="InterPro" id="IPR037843">
    <property type="entry name" value="Kindlin/fermitin"/>
</dbReference>
<dbReference type="SMART" id="SM00233">
    <property type="entry name" value="PH"/>
    <property type="match status" value="1"/>
</dbReference>
<dbReference type="EMBL" id="CALNXI010000039">
    <property type="protein sequence ID" value="CAH3016312.1"/>
    <property type="molecule type" value="Genomic_DNA"/>
</dbReference>
<feature type="compositionally biased region" description="Polar residues" evidence="1">
    <location>
        <begin position="178"/>
        <end position="187"/>
    </location>
</feature>
<dbReference type="Pfam" id="PF00169">
    <property type="entry name" value="PH"/>
    <property type="match status" value="1"/>
</dbReference>
<dbReference type="InterPro" id="IPR019749">
    <property type="entry name" value="Band_41_domain"/>
</dbReference>
<dbReference type="CDD" id="cd13205">
    <property type="entry name" value="FERM_C_fermitin"/>
    <property type="match status" value="1"/>
</dbReference>
<proteinExistence type="predicted"/>
<gene>
    <name evidence="3" type="ORF">PEVE_00028185</name>
</gene>
<name>A0ABN8LJD1_9CNID</name>
<feature type="domain" description="PH" evidence="2">
    <location>
        <begin position="376"/>
        <end position="476"/>
    </location>
</feature>
<dbReference type="PROSITE" id="PS50003">
    <property type="entry name" value="PH_DOMAIN"/>
    <property type="match status" value="1"/>
</dbReference>
<evidence type="ECO:0000259" key="2">
    <source>
        <dbReference type="PROSITE" id="PS50003"/>
    </source>
</evidence>
<dbReference type="CDD" id="cd17095">
    <property type="entry name" value="FERM_F0_kindlins"/>
    <property type="match status" value="1"/>
</dbReference>
<accession>A0ABN8LJD1</accession>
<evidence type="ECO:0000313" key="4">
    <source>
        <dbReference type="Proteomes" id="UP001159427"/>
    </source>
</evidence>
<evidence type="ECO:0000256" key="1">
    <source>
        <dbReference type="SAM" id="MobiDB-lite"/>
    </source>
</evidence>
<evidence type="ECO:0000313" key="3">
    <source>
        <dbReference type="EMBL" id="CAH3016312.1"/>
    </source>
</evidence>
<dbReference type="InterPro" id="IPR011993">
    <property type="entry name" value="PH-like_dom_sf"/>
</dbReference>
<dbReference type="Pfam" id="PF00373">
    <property type="entry name" value="FERM_M"/>
    <property type="match status" value="1"/>
</dbReference>
<dbReference type="CDD" id="cd17096">
    <property type="entry name" value="FERM_F1_kindlins"/>
    <property type="match status" value="1"/>
</dbReference>